<protein>
    <submittedName>
        <fullName evidence="2">Sensor histidine kinase</fullName>
    </submittedName>
</protein>
<evidence type="ECO:0000313" key="3">
    <source>
        <dbReference type="Proteomes" id="UP000308444"/>
    </source>
</evidence>
<keyword evidence="2" id="KW-0808">Transferase</keyword>
<feature type="transmembrane region" description="Helical" evidence="1">
    <location>
        <begin position="80"/>
        <end position="101"/>
    </location>
</feature>
<dbReference type="EMBL" id="SZOH01004654">
    <property type="protein sequence ID" value="TKI83817.1"/>
    <property type="molecule type" value="Genomic_DNA"/>
</dbReference>
<evidence type="ECO:0000313" key="2">
    <source>
        <dbReference type="EMBL" id="TKI83817.1"/>
    </source>
</evidence>
<dbReference type="GO" id="GO:0016301">
    <property type="term" value="F:kinase activity"/>
    <property type="evidence" value="ECO:0007669"/>
    <property type="project" value="UniProtKB-KW"/>
</dbReference>
<evidence type="ECO:0000256" key="1">
    <source>
        <dbReference type="SAM" id="Phobius"/>
    </source>
</evidence>
<feature type="non-terminal residue" evidence="2">
    <location>
        <position position="1"/>
    </location>
</feature>
<accession>A0A9X9F1E1</accession>
<name>A0A9X9F1E1_BACCE</name>
<dbReference type="AlphaFoldDB" id="A0A9X9F1E1"/>
<keyword evidence="1" id="KW-1133">Transmembrane helix</keyword>
<reference evidence="2 3" key="1">
    <citation type="journal article" date="2019" name="Environ. Microbiol.">
        <title>An active ?-lactamase is a part of an orchestrated cell wall stress resistance network of Bacillus subtilis and related rhizosphere species.</title>
        <authorList>
            <person name="Bucher T."/>
            <person name="Keren-Paz A."/>
            <person name="Hausser J."/>
            <person name="Olender T."/>
            <person name="Cytryn E."/>
            <person name="Kolodkin-Gal I."/>
        </authorList>
    </citation>
    <scope>NUCLEOTIDE SEQUENCE [LARGE SCALE GENOMIC DNA]</scope>
    <source>
        <strain evidence="2 3">I32</strain>
    </source>
</reference>
<dbReference type="Proteomes" id="UP000308444">
    <property type="component" value="Unassembled WGS sequence"/>
</dbReference>
<organism evidence="2 3">
    <name type="scientific">Bacillus cereus</name>
    <dbReference type="NCBI Taxonomy" id="1396"/>
    <lineage>
        <taxon>Bacteria</taxon>
        <taxon>Bacillati</taxon>
        <taxon>Bacillota</taxon>
        <taxon>Bacilli</taxon>
        <taxon>Bacillales</taxon>
        <taxon>Bacillaceae</taxon>
        <taxon>Bacillus</taxon>
        <taxon>Bacillus cereus group</taxon>
    </lineage>
</organism>
<proteinExistence type="predicted"/>
<gene>
    <name evidence="2" type="ORF">FC695_40975</name>
</gene>
<keyword evidence="1" id="KW-0472">Membrane</keyword>
<keyword evidence="1" id="KW-0812">Transmembrane</keyword>
<comment type="caution">
    <text evidence="2">The sequence shown here is derived from an EMBL/GenBank/DDBJ whole genome shotgun (WGS) entry which is preliminary data.</text>
</comment>
<keyword evidence="2" id="KW-0418">Kinase</keyword>
<feature type="non-terminal residue" evidence="2">
    <location>
        <position position="110"/>
    </location>
</feature>
<sequence length="110" mass="12077">EGTELQLIDRHGSVIQSSSGEKIEGKVNIPQSLLEGEMYNQVTKKGNKKQLEVLSPLIHQGQTIGVLKYTTVLTNVNKKIIEIITFTISVGIVISGVVFLISRRLANSFV</sequence>